<organism evidence="4 5">
    <name type="scientific">Diatrype stigma</name>
    <dbReference type="NCBI Taxonomy" id="117547"/>
    <lineage>
        <taxon>Eukaryota</taxon>
        <taxon>Fungi</taxon>
        <taxon>Dikarya</taxon>
        <taxon>Ascomycota</taxon>
        <taxon>Pezizomycotina</taxon>
        <taxon>Sordariomycetes</taxon>
        <taxon>Xylariomycetidae</taxon>
        <taxon>Xylariales</taxon>
        <taxon>Diatrypaceae</taxon>
        <taxon>Diatrype</taxon>
    </lineage>
</organism>
<feature type="region of interest" description="Disordered" evidence="2">
    <location>
        <begin position="189"/>
        <end position="291"/>
    </location>
</feature>
<evidence type="ECO:0000256" key="1">
    <source>
        <dbReference type="ARBA" id="ARBA00023002"/>
    </source>
</evidence>
<feature type="compositionally biased region" description="Acidic residues" evidence="2">
    <location>
        <begin position="423"/>
        <end position="435"/>
    </location>
</feature>
<feature type="compositionally biased region" description="Low complexity" evidence="2">
    <location>
        <begin position="189"/>
        <end position="199"/>
    </location>
</feature>
<feature type="compositionally biased region" description="Pro residues" evidence="2">
    <location>
        <begin position="217"/>
        <end position="229"/>
    </location>
</feature>
<name>A0AAN9V9B4_9PEZI</name>
<evidence type="ECO:0000313" key="5">
    <source>
        <dbReference type="Proteomes" id="UP001320420"/>
    </source>
</evidence>
<comment type="caution">
    <text evidence="4">The sequence shown here is derived from an EMBL/GenBank/DDBJ whole genome shotgun (WGS) entry which is preliminary data.</text>
</comment>
<dbReference type="Pfam" id="PF00248">
    <property type="entry name" value="Aldo_ket_red"/>
    <property type="match status" value="1"/>
</dbReference>
<feature type="compositionally biased region" description="Polar residues" evidence="2">
    <location>
        <begin position="69"/>
        <end position="79"/>
    </location>
</feature>
<dbReference type="EMBL" id="JAKJXP020000010">
    <property type="protein sequence ID" value="KAK7755903.1"/>
    <property type="molecule type" value="Genomic_DNA"/>
</dbReference>
<evidence type="ECO:0000259" key="3">
    <source>
        <dbReference type="Pfam" id="PF00248"/>
    </source>
</evidence>
<evidence type="ECO:0000313" key="4">
    <source>
        <dbReference type="EMBL" id="KAK7755903.1"/>
    </source>
</evidence>
<sequence length="479" mass="50515">MPRLMYGTAWKGERTEDLVYGALRAGFRAIDTAAQPQNYDEAAVGRGIRRAVREGIVTREDLFIQTKFTPFQQQHQENATAPPDSDGSNTPSLPLPYDPAQSPEEQVHASVRSSLAHLGSPLDCVVLHRVPFSKGGGGRGDGGATTTSTFAAVWRALETWVLSGHVRRLGVSGVSLFVFERLFPPSCPSPSGLCSSSPSHSPPPSSSPFPSSSSSSSPPPSPSPSPSPFSPSCSSSGSLPSEPNPGQDSSKGKDKSEDRDRDSSSTTTTTTTTTTTGTTTPTTTTTTIRIPPTIVQNAFHHGPASARLEADLRASLRQRGVVFQAYHVLQGNRDVRLLLRAGNHDTNKNKTKKCGQGSGSTTGDDDSAVVRDLARAAGVGAAAALYALVLGLGGTAVLDGTTSEARMALDVRELGVLARFAEDGAEEEEEEEEGEGGGKEGEGGDGEGGDVEMGGGRRGRGRRVWEECLGRFRRQVEVR</sequence>
<dbReference type="SUPFAM" id="SSF51430">
    <property type="entry name" value="NAD(P)-linked oxidoreductase"/>
    <property type="match status" value="2"/>
</dbReference>
<dbReference type="InterPro" id="IPR020471">
    <property type="entry name" value="AKR"/>
</dbReference>
<dbReference type="InterPro" id="IPR023210">
    <property type="entry name" value="NADP_OxRdtase_dom"/>
</dbReference>
<accession>A0AAN9V9B4</accession>
<gene>
    <name evidence="4" type="ORF">SLS62_002190</name>
</gene>
<dbReference type="PANTHER" id="PTHR11732">
    <property type="entry name" value="ALDO/KETO REDUCTASE"/>
    <property type="match status" value="1"/>
</dbReference>
<keyword evidence="5" id="KW-1185">Reference proteome</keyword>
<feature type="compositionally biased region" description="Basic and acidic residues" evidence="2">
    <location>
        <begin position="250"/>
        <end position="263"/>
    </location>
</feature>
<dbReference type="Gene3D" id="3.20.20.100">
    <property type="entry name" value="NADP-dependent oxidoreductase domain"/>
    <property type="match status" value="2"/>
</dbReference>
<feature type="region of interest" description="Disordered" evidence="2">
    <location>
        <begin position="69"/>
        <end position="112"/>
    </location>
</feature>
<protein>
    <recommendedName>
        <fullName evidence="3">NADP-dependent oxidoreductase domain-containing protein</fullName>
    </recommendedName>
</protein>
<feature type="domain" description="NADP-dependent oxidoreductase" evidence="3">
    <location>
        <begin position="14"/>
        <end position="178"/>
    </location>
</feature>
<dbReference type="InterPro" id="IPR036812">
    <property type="entry name" value="NAD(P)_OxRdtase_dom_sf"/>
</dbReference>
<dbReference type="GO" id="GO:0016491">
    <property type="term" value="F:oxidoreductase activity"/>
    <property type="evidence" value="ECO:0007669"/>
    <property type="project" value="UniProtKB-KW"/>
</dbReference>
<feature type="region of interest" description="Disordered" evidence="2">
    <location>
        <begin position="346"/>
        <end position="366"/>
    </location>
</feature>
<evidence type="ECO:0000256" key="2">
    <source>
        <dbReference type="SAM" id="MobiDB-lite"/>
    </source>
</evidence>
<feature type="region of interest" description="Disordered" evidence="2">
    <location>
        <begin position="421"/>
        <end position="460"/>
    </location>
</feature>
<dbReference type="Proteomes" id="UP001320420">
    <property type="component" value="Unassembled WGS sequence"/>
</dbReference>
<reference evidence="4 5" key="1">
    <citation type="submission" date="2024-02" db="EMBL/GenBank/DDBJ databases">
        <title>De novo assembly and annotation of 12 fungi associated with fruit tree decline syndrome in Ontario, Canada.</title>
        <authorList>
            <person name="Sulman M."/>
            <person name="Ellouze W."/>
            <person name="Ilyukhin E."/>
        </authorList>
    </citation>
    <scope>NUCLEOTIDE SEQUENCE [LARGE SCALE GENOMIC DNA]</scope>
    <source>
        <strain evidence="4 5">M11/M66-122</strain>
    </source>
</reference>
<keyword evidence="1" id="KW-0560">Oxidoreductase</keyword>
<feature type="compositionally biased region" description="Low complexity" evidence="2">
    <location>
        <begin position="230"/>
        <end position="241"/>
    </location>
</feature>
<dbReference type="AlphaFoldDB" id="A0AAN9V9B4"/>
<feature type="compositionally biased region" description="Low complexity" evidence="2">
    <location>
        <begin position="264"/>
        <end position="287"/>
    </location>
</feature>
<proteinExistence type="predicted"/>